<organism evidence="3 4">
    <name type="scientific">Candidatus Roizmanbacteria bacterium RIFCSPHIGHO2_01_FULL_39_8</name>
    <dbReference type="NCBI Taxonomy" id="1802033"/>
    <lineage>
        <taxon>Bacteria</taxon>
        <taxon>Candidatus Roizmaniibacteriota</taxon>
    </lineage>
</organism>
<dbReference type="InterPro" id="IPR005074">
    <property type="entry name" value="Peptidase_C39"/>
</dbReference>
<dbReference type="PROSITE" id="PS50990">
    <property type="entry name" value="PEPTIDASE_C39"/>
    <property type="match status" value="1"/>
</dbReference>
<dbReference type="InterPro" id="IPR019734">
    <property type="entry name" value="TPR_rpt"/>
</dbReference>
<sequence>MFKLILIILLIAAGVVFVVDRNQTTQLEIPLVVSPVPDSPTPSPTPILLAPPGSKILNNNYHVFQTFNNCGPAALSMLLSYYGISISQDILGNELRPYQNPQGDNDDKSVTVAELAEKSKDFNLIPYHRPNGNIDMVKNFLTYDMPVLTRTWTKLDEDIGHYRLIKGYDDQTQRIIQDDSLQGKNLWYSYQDFKSLWEKFNFEYLVLVPPDKKEIAEAILGEDSNEKIAWQKAVELSKQLLQSSPDDIYADFNLSVALYHIGDYQQSVSEFEKVEQRLPFRTLWYQIEPIQAYYELGNYDRVFSLTDKILNNWNRAFSELYHIRGQIYLKQGNEEAARQEFERALLYKYNFTPAQEALDRINS</sequence>
<gene>
    <name evidence="3" type="ORF">A2866_06595</name>
</gene>
<dbReference type="GO" id="GO:0006508">
    <property type="term" value="P:proteolysis"/>
    <property type="evidence" value="ECO:0007669"/>
    <property type="project" value="InterPro"/>
</dbReference>
<evidence type="ECO:0000259" key="2">
    <source>
        <dbReference type="PROSITE" id="PS50990"/>
    </source>
</evidence>
<dbReference type="GO" id="GO:0016020">
    <property type="term" value="C:membrane"/>
    <property type="evidence" value="ECO:0007669"/>
    <property type="project" value="InterPro"/>
</dbReference>
<dbReference type="InterPro" id="IPR011990">
    <property type="entry name" value="TPR-like_helical_dom_sf"/>
</dbReference>
<dbReference type="Gene3D" id="3.90.70.10">
    <property type="entry name" value="Cysteine proteinases"/>
    <property type="match status" value="1"/>
</dbReference>
<proteinExistence type="predicted"/>
<protein>
    <recommendedName>
        <fullName evidence="2">Peptidase C39 domain-containing protein</fullName>
    </recommendedName>
</protein>
<dbReference type="GO" id="GO:0005524">
    <property type="term" value="F:ATP binding"/>
    <property type="evidence" value="ECO:0007669"/>
    <property type="project" value="InterPro"/>
</dbReference>
<dbReference type="GO" id="GO:0008233">
    <property type="term" value="F:peptidase activity"/>
    <property type="evidence" value="ECO:0007669"/>
    <property type="project" value="InterPro"/>
</dbReference>
<accession>A0A1F7GI09</accession>
<dbReference type="Proteomes" id="UP000177026">
    <property type="component" value="Unassembled WGS sequence"/>
</dbReference>
<evidence type="ECO:0000313" key="4">
    <source>
        <dbReference type="Proteomes" id="UP000177026"/>
    </source>
</evidence>
<dbReference type="AlphaFoldDB" id="A0A1F7GI09"/>
<dbReference type="Pfam" id="PF13529">
    <property type="entry name" value="Peptidase_C39_2"/>
    <property type="match status" value="1"/>
</dbReference>
<dbReference type="Pfam" id="PF13181">
    <property type="entry name" value="TPR_8"/>
    <property type="match status" value="1"/>
</dbReference>
<dbReference type="EMBL" id="MFZI01000075">
    <property type="protein sequence ID" value="OGK18132.1"/>
    <property type="molecule type" value="Genomic_DNA"/>
</dbReference>
<name>A0A1F7GI09_9BACT</name>
<dbReference type="InterPro" id="IPR039564">
    <property type="entry name" value="Peptidase_C39-like"/>
</dbReference>
<feature type="domain" description="Peptidase C39" evidence="2">
    <location>
        <begin position="65"/>
        <end position="204"/>
    </location>
</feature>
<evidence type="ECO:0000313" key="3">
    <source>
        <dbReference type="EMBL" id="OGK18132.1"/>
    </source>
</evidence>
<dbReference type="SUPFAM" id="SSF48452">
    <property type="entry name" value="TPR-like"/>
    <property type="match status" value="1"/>
</dbReference>
<reference evidence="3 4" key="1">
    <citation type="journal article" date="2016" name="Nat. Commun.">
        <title>Thousands of microbial genomes shed light on interconnected biogeochemical processes in an aquifer system.</title>
        <authorList>
            <person name="Anantharaman K."/>
            <person name="Brown C.T."/>
            <person name="Hug L.A."/>
            <person name="Sharon I."/>
            <person name="Castelle C.J."/>
            <person name="Probst A.J."/>
            <person name="Thomas B.C."/>
            <person name="Singh A."/>
            <person name="Wilkins M.J."/>
            <person name="Karaoz U."/>
            <person name="Brodie E.L."/>
            <person name="Williams K.H."/>
            <person name="Hubbard S.S."/>
            <person name="Banfield J.F."/>
        </authorList>
    </citation>
    <scope>NUCLEOTIDE SEQUENCE [LARGE SCALE GENOMIC DNA]</scope>
</reference>
<dbReference type="PROSITE" id="PS50005">
    <property type="entry name" value="TPR"/>
    <property type="match status" value="1"/>
</dbReference>
<comment type="caution">
    <text evidence="3">The sequence shown here is derived from an EMBL/GenBank/DDBJ whole genome shotgun (WGS) entry which is preliminary data.</text>
</comment>
<keyword evidence="1" id="KW-0802">TPR repeat</keyword>
<feature type="repeat" description="TPR" evidence="1">
    <location>
        <begin position="318"/>
        <end position="351"/>
    </location>
</feature>
<evidence type="ECO:0000256" key="1">
    <source>
        <dbReference type="PROSITE-ProRule" id="PRU00339"/>
    </source>
</evidence>
<dbReference type="Gene3D" id="1.25.40.10">
    <property type="entry name" value="Tetratricopeptide repeat domain"/>
    <property type="match status" value="1"/>
</dbReference>